<dbReference type="Gene3D" id="3.90.1200.10">
    <property type="match status" value="1"/>
</dbReference>
<dbReference type="Proteomes" id="UP000515563">
    <property type="component" value="Chromosome"/>
</dbReference>
<gene>
    <name evidence="1" type="ORF">F1D05_09355</name>
</gene>
<evidence type="ECO:0008006" key="3">
    <source>
        <dbReference type="Google" id="ProtNLM"/>
    </source>
</evidence>
<protein>
    <recommendedName>
        <fullName evidence="3">Aminoglycoside phosphotransferase domain-containing protein</fullName>
    </recommendedName>
</protein>
<reference evidence="1 2" key="2">
    <citation type="journal article" date="2020" name="Microbiol. Resour. Announc.">
        <title>Antarctic desert soil bacteria exhibit high novel natural product potential, evaluated through long-read genome sequencing and comparative genomics.</title>
        <authorList>
            <person name="Benaud N."/>
            <person name="Edwards R.J."/>
            <person name="Amos T.G."/>
            <person name="D'Agostino P.M."/>
            <person name="Gutierrez-Chavez C."/>
            <person name="Montgomery K."/>
            <person name="Nicetic I."/>
            <person name="Ferrari B.C."/>
        </authorList>
    </citation>
    <scope>NUCLEOTIDE SEQUENCE [LARGE SCALE GENOMIC DNA]</scope>
    <source>
        <strain evidence="1 2">SPB151</strain>
    </source>
</reference>
<dbReference type="EMBL" id="CP043661">
    <property type="protein sequence ID" value="QNE18058.1"/>
    <property type="molecule type" value="Genomic_DNA"/>
</dbReference>
<reference evidence="2" key="1">
    <citation type="submission" date="2019-09" db="EMBL/GenBank/DDBJ databases">
        <title>Antimicrobial potential of Antarctic Bacteria.</title>
        <authorList>
            <person name="Benaud N."/>
            <person name="Edwards R.J."/>
            <person name="Ferrari B.C."/>
        </authorList>
    </citation>
    <scope>NUCLEOTIDE SEQUENCE [LARGE SCALE GENOMIC DNA]</scope>
    <source>
        <strain evidence="2">SPB151</strain>
    </source>
</reference>
<dbReference type="KEGG" id="kqi:F1D05_09355"/>
<keyword evidence="2" id="KW-1185">Reference proteome</keyword>
<evidence type="ECO:0000313" key="1">
    <source>
        <dbReference type="EMBL" id="QNE18058.1"/>
    </source>
</evidence>
<evidence type="ECO:0000313" key="2">
    <source>
        <dbReference type="Proteomes" id="UP000515563"/>
    </source>
</evidence>
<dbReference type="AlphaFoldDB" id="A0A7G6WVP3"/>
<proteinExistence type="predicted"/>
<organism evidence="1 2">
    <name type="scientific">Kribbella qitaiheensis</name>
    <dbReference type="NCBI Taxonomy" id="1544730"/>
    <lineage>
        <taxon>Bacteria</taxon>
        <taxon>Bacillati</taxon>
        <taxon>Actinomycetota</taxon>
        <taxon>Actinomycetes</taxon>
        <taxon>Propionibacteriales</taxon>
        <taxon>Kribbellaceae</taxon>
        <taxon>Kribbella</taxon>
    </lineage>
</organism>
<name>A0A7G6WVP3_9ACTN</name>
<accession>A0A7G6WVP3</accession>
<dbReference type="RefSeq" id="WP_185446894.1">
    <property type="nucleotide sequence ID" value="NZ_CP043661.1"/>
</dbReference>
<sequence>MATGEVALLDWEDVSAAPGILDLGWFLLSSVDPNDWHSTIATYGHSTGLTAVLPSLIVQGLLTLADYSPETPEAETWARRLDTATEWLND</sequence>